<comment type="caution">
    <text evidence="1">The sequence shown here is derived from an EMBL/GenBank/DDBJ whole genome shotgun (WGS) entry which is preliminary data.</text>
</comment>
<protein>
    <submittedName>
        <fullName evidence="1">Uncharacterized protein</fullName>
    </submittedName>
</protein>
<evidence type="ECO:0000313" key="1">
    <source>
        <dbReference type="EMBL" id="GFP30919.1"/>
    </source>
</evidence>
<sequence>MAAMLVISLDIFGGRRPDALRVLLSAHMDTLVSGVDIEPIIENGIIKP</sequence>
<keyword evidence="2" id="KW-1185">Reference proteome</keyword>
<evidence type="ECO:0000313" key="2">
    <source>
        <dbReference type="Proteomes" id="UP000588083"/>
    </source>
</evidence>
<feature type="non-terminal residue" evidence="1">
    <location>
        <position position="48"/>
    </location>
</feature>
<gene>
    <name evidence="1" type="ORF">HKBW3S34_01838</name>
</gene>
<dbReference type="AlphaFoldDB" id="A0A6V8PDY0"/>
<name>A0A6V8PDY0_9ACTN</name>
<proteinExistence type="predicted"/>
<dbReference type="EMBL" id="BLRZ01000123">
    <property type="protein sequence ID" value="GFP30919.1"/>
    <property type="molecule type" value="Genomic_DNA"/>
</dbReference>
<accession>A0A6V8PDY0</accession>
<dbReference type="Proteomes" id="UP000588083">
    <property type="component" value="Unassembled WGS sequence"/>
</dbReference>
<reference evidence="1 2" key="1">
    <citation type="journal article" date="2020" name="Front. Microbiol.">
        <title>Single-cell genomics of novel Actinobacteria with the Wood-Ljungdahl pathway discovered in a serpentinizing system.</title>
        <authorList>
            <person name="Merino N."/>
            <person name="Kawai M."/>
            <person name="Boyd E.S."/>
            <person name="Colman D.R."/>
            <person name="McGlynn S.E."/>
            <person name="Nealson K.H."/>
            <person name="Kurokawa K."/>
            <person name="Hongoh Y."/>
        </authorList>
    </citation>
    <scope>NUCLEOTIDE SEQUENCE [LARGE SCALE GENOMIC DNA]</scope>
    <source>
        <strain evidence="1 2">S34</strain>
    </source>
</reference>
<organism evidence="1 2">
    <name type="scientific">Candidatus Hakubella thermalkaliphila</name>
    <dbReference type="NCBI Taxonomy" id="2754717"/>
    <lineage>
        <taxon>Bacteria</taxon>
        <taxon>Bacillati</taxon>
        <taxon>Actinomycetota</taxon>
        <taxon>Actinomycetota incertae sedis</taxon>
        <taxon>Candidatus Hakubellales</taxon>
        <taxon>Candidatus Hakubellaceae</taxon>
        <taxon>Candidatus Hakubella</taxon>
    </lineage>
</organism>